<proteinExistence type="predicted"/>
<comment type="caution">
    <text evidence="5">The sequence shown here is derived from an EMBL/GenBank/DDBJ whole genome shotgun (WGS) entry which is preliminary data.</text>
</comment>
<dbReference type="Gene3D" id="1.10.10.10">
    <property type="entry name" value="Winged helix-like DNA-binding domain superfamily/Winged helix DNA-binding domain"/>
    <property type="match status" value="1"/>
</dbReference>
<dbReference type="SUPFAM" id="SSF48008">
    <property type="entry name" value="GntR ligand-binding domain-like"/>
    <property type="match status" value="1"/>
</dbReference>
<dbReference type="GO" id="GO:0003700">
    <property type="term" value="F:DNA-binding transcription factor activity"/>
    <property type="evidence" value="ECO:0007669"/>
    <property type="project" value="InterPro"/>
</dbReference>
<dbReference type="Gene3D" id="1.20.120.530">
    <property type="entry name" value="GntR ligand-binding domain-like"/>
    <property type="match status" value="1"/>
</dbReference>
<dbReference type="SMART" id="SM00345">
    <property type="entry name" value="HTH_GNTR"/>
    <property type="match status" value="1"/>
</dbReference>
<keyword evidence="2 5" id="KW-0238">DNA-binding</keyword>
<dbReference type="EMBL" id="SMAL01000003">
    <property type="protein sequence ID" value="TCT15708.1"/>
    <property type="molecule type" value="Genomic_DNA"/>
</dbReference>
<evidence type="ECO:0000313" key="6">
    <source>
        <dbReference type="Proteomes" id="UP000294902"/>
    </source>
</evidence>
<dbReference type="InterPro" id="IPR011711">
    <property type="entry name" value="GntR_C"/>
</dbReference>
<dbReference type="InterPro" id="IPR036390">
    <property type="entry name" value="WH_DNA-bd_sf"/>
</dbReference>
<dbReference type="PANTHER" id="PTHR43537">
    <property type="entry name" value="TRANSCRIPTIONAL REGULATOR, GNTR FAMILY"/>
    <property type="match status" value="1"/>
</dbReference>
<sequence>MGDIKTSITLVQEAYNILKNKITYLDLLPGQVISDHSLSKDLNMSRTPIKQALVELKRDGLLVDVVSGKGYQITKITKEEVIDLFDAREGIEVMALKIAMKNKIPIEDVKELIIFNEKILKSDSNDNLIDVFNNDQNFHIKLVSLSNNRRVIGYNENILLQLTRMRFLTYFQRQLPGQAVDEHTKLIRYIKDGNCDKAVEVLSEHIQKTKNVYLTILNTVISPDEFGVLKYLMNDKVN</sequence>
<accession>A0A4R3MLZ7</accession>
<dbReference type="InterPro" id="IPR000524">
    <property type="entry name" value="Tscrpt_reg_HTH_GntR"/>
</dbReference>
<evidence type="ECO:0000259" key="4">
    <source>
        <dbReference type="PROSITE" id="PS50949"/>
    </source>
</evidence>
<evidence type="ECO:0000313" key="5">
    <source>
        <dbReference type="EMBL" id="TCT15708.1"/>
    </source>
</evidence>
<evidence type="ECO:0000256" key="1">
    <source>
        <dbReference type="ARBA" id="ARBA00023015"/>
    </source>
</evidence>
<keyword evidence="1" id="KW-0805">Transcription regulation</keyword>
<dbReference type="SMART" id="SM00895">
    <property type="entry name" value="FCD"/>
    <property type="match status" value="1"/>
</dbReference>
<reference evidence="5 6" key="1">
    <citation type="submission" date="2019-03" db="EMBL/GenBank/DDBJ databases">
        <title>Genomic Encyclopedia of Type Strains, Phase IV (KMG-IV): sequencing the most valuable type-strain genomes for metagenomic binning, comparative biology and taxonomic classification.</title>
        <authorList>
            <person name="Goeker M."/>
        </authorList>
    </citation>
    <scope>NUCLEOTIDE SEQUENCE [LARGE SCALE GENOMIC DNA]</scope>
    <source>
        <strain evidence="5 6">DSM 24629</strain>
    </source>
</reference>
<keyword evidence="3" id="KW-0804">Transcription</keyword>
<dbReference type="Pfam" id="PF00392">
    <property type="entry name" value="GntR"/>
    <property type="match status" value="1"/>
</dbReference>
<dbReference type="OrthoDB" id="154206at2"/>
<organism evidence="5 6">
    <name type="scientific">Natranaerovirga pectinivora</name>
    <dbReference type="NCBI Taxonomy" id="682400"/>
    <lineage>
        <taxon>Bacteria</taxon>
        <taxon>Bacillati</taxon>
        <taxon>Bacillota</taxon>
        <taxon>Clostridia</taxon>
        <taxon>Lachnospirales</taxon>
        <taxon>Natranaerovirgaceae</taxon>
        <taxon>Natranaerovirga</taxon>
    </lineage>
</organism>
<evidence type="ECO:0000256" key="3">
    <source>
        <dbReference type="ARBA" id="ARBA00023163"/>
    </source>
</evidence>
<protein>
    <submittedName>
        <fullName evidence="5">DNA-binding GntR family transcriptional regulator</fullName>
    </submittedName>
</protein>
<evidence type="ECO:0000256" key="2">
    <source>
        <dbReference type="ARBA" id="ARBA00023125"/>
    </source>
</evidence>
<dbReference type="PANTHER" id="PTHR43537:SF24">
    <property type="entry name" value="GLUCONATE OPERON TRANSCRIPTIONAL REPRESSOR"/>
    <property type="match status" value="1"/>
</dbReference>
<feature type="domain" description="HTH gntR-type" evidence="4">
    <location>
        <begin position="8"/>
        <end position="76"/>
    </location>
</feature>
<gene>
    <name evidence="5" type="ORF">EDC18_103419</name>
</gene>
<dbReference type="Pfam" id="PF07729">
    <property type="entry name" value="FCD"/>
    <property type="match status" value="1"/>
</dbReference>
<dbReference type="AlphaFoldDB" id="A0A4R3MLZ7"/>
<dbReference type="SUPFAM" id="SSF46785">
    <property type="entry name" value="Winged helix' DNA-binding domain"/>
    <property type="match status" value="1"/>
</dbReference>
<dbReference type="InterPro" id="IPR008920">
    <property type="entry name" value="TF_FadR/GntR_C"/>
</dbReference>
<name>A0A4R3MLZ7_9FIRM</name>
<dbReference type="Proteomes" id="UP000294902">
    <property type="component" value="Unassembled WGS sequence"/>
</dbReference>
<keyword evidence="6" id="KW-1185">Reference proteome</keyword>
<dbReference type="PROSITE" id="PS50949">
    <property type="entry name" value="HTH_GNTR"/>
    <property type="match status" value="1"/>
</dbReference>
<dbReference type="GO" id="GO:0003677">
    <property type="term" value="F:DNA binding"/>
    <property type="evidence" value="ECO:0007669"/>
    <property type="project" value="UniProtKB-KW"/>
</dbReference>
<dbReference type="InterPro" id="IPR036388">
    <property type="entry name" value="WH-like_DNA-bd_sf"/>
</dbReference>
<dbReference type="RefSeq" id="WP_132251602.1">
    <property type="nucleotide sequence ID" value="NZ_SMAL01000003.1"/>
</dbReference>